<comment type="caution">
    <text evidence="1">The sequence shown here is derived from an EMBL/GenBank/DDBJ whole genome shotgun (WGS) entry which is preliminary data.</text>
</comment>
<name>A0A9P5MS64_9AGAM</name>
<evidence type="ECO:0000313" key="2">
    <source>
        <dbReference type="Proteomes" id="UP000759537"/>
    </source>
</evidence>
<protein>
    <submittedName>
        <fullName evidence="1">Uncharacterized protein</fullName>
    </submittedName>
</protein>
<dbReference type="EMBL" id="WHVB01000014">
    <property type="protein sequence ID" value="KAF8476581.1"/>
    <property type="molecule type" value="Genomic_DNA"/>
</dbReference>
<gene>
    <name evidence="1" type="ORF">DFH94DRAFT_803704</name>
</gene>
<dbReference type="OrthoDB" id="10619625at2759"/>
<accession>A0A9P5MS64</accession>
<dbReference type="AlphaFoldDB" id="A0A9P5MS64"/>
<keyword evidence="2" id="KW-1185">Reference proteome</keyword>
<dbReference type="Proteomes" id="UP000759537">
    <property type="component" value="Unassembled WGS sequence"/>
</dbReference>
<reference evidence="1" key="1">
    <citation type="submission" date="2019-10" db="EMBL/GenBank/DDBJ databases">
        <authorList>
            <consortium name="DOE Joint Genome Institute"/>
            <person name="Kuo A."/>
            <person name="Miyauchi S."/>
            <person name="Kiss E."/>
            <person name="Drula E."/>
            <person name="Kohler A."/>
            <person name="Sanchez-Garcia M."/>
            <person name="Andreopoulos B."/>
            <person name="Barry K.W."/>
            <person name="Bonito G."/>
            <person name="Buee M."/>
            <person name="Carver A."/>
            <person name="Chen C."/>
            <person name="Cichocki N."/>
            <person name="Clum A."/>
            <person name="Culley D."/>
            <person name="Crous P.W."/>
            <person name="Fauchery L."/>
            <person name="Girlanda M."/>
            <person name="Hayes R."/>
            <person name="Keri Z."/>
            <person name="LaButti K."/>
            <person name="Lipzen A."/>
            <person name="Lombard V."/>
            <person name="Magnuson J."/>
            <person name="Maillard F."/>
            <person name="Morin E."/>
            <person name="Murat C."/>
            <person name="Nolan M."/>
            <person name="Ohm R."/>
            <person name="Pangilinan J."/>
            <person name="Pereira M."/>
            <person name="Perotto S."/>
            <person name="Peter M."/>
            <person name="Riley R."/>
            <person name="Sitrit Y."/>
            <person name="Stielow B."/>
            <person name="Szollosi G."/>
            <person name="Zifcakova L."/>
            <person name="Stursova M."/>
            <person name="Spatafora J.W."/>
            <person name="Tedersoo L."/>
            <person name="Vaario L.-M."/>
            <person name="Yamada A."/>
            <person name="Yan M."/>
            <person name="Wang P."/>
            <person name="Xu J."/>
            <person name="Bruns T."/>
            <person name="Baldrian P."/>
            <person name="Vilgalys R."/>
            <person name="Henrissat B."/>
            <person name="Grigoriev I.V."/>
            <person name="Hibbett D."/>
            <person name="Nagy L.G."/>
            <person name="Martin F.M."/>
        </authorList>
    </citation>
    <scope>NUCLEOTIDE SEQUENCE</scope>
    <source>
        <strain evidence="1">Prilba</strain>
    </source>
</reference>
<reference evidence="1" key="2">
    <citation type="journal article" date="2020" name="Nat. Commun.">
        <title>Large-scale genome sequencing of mycorrhizal fungi provides insights into the early evolution of symbiotic traits.</title>
        <authorList>
            <person name="Miyauchi S."/>
            <person name="Kiss E."/>
            <person name="Kuo A."/>
            <person name="Drula E."/>
            <person name="Kohler A."/>
            <person name="Sanchez-Garcia M."/>
            <person name="Morin E."/>
            <person name="Andreopoulos B."/>
            <person name="Barry K.W."/>
            <person name="Bonito G."/>
            <person name="Buee M."/>
            <person name="Carver A."/>
            <person name="Chen C."/>
            <person name="Cichocki N."/>
            <person name="Clum A."/>
            <person name="Culley D."/>
            <person name="Crous P.W."/>
            <person name="Fauchery L."/>
            <person name="Girlanda M."/>
            <person name="Hayes R.D."/>
            <person name="Keri Z."/>
            <person name="LaButti K."/>
            <person name="Lipzen A."/>
            <person name="Lombard V."/>
            <person name="Magnuson J."/>
            <person name="Maillard F."/>
            <person name="Murat C."/>
            <person name="Nolan M."/>
            <person name="Ohm R.A."/>
            <person name="Pangilinan J."/>
            <person name="Pereira M.F."/>
            <person name="Perotto S."/>
            <person name="Peter M."/>
            <person name="Pfister S."/>
            <person name="Riley R."/>
            <person name="Sitrit Y."/>
            <person name="Stielow J.B."/>
            <person name="Szollosi G."/>
            <person name="Zifcakova L."/>
            <person name="Stursova M."/>
            <person name="Spatafora J.W."/>
            <person name="Tedersoo L."/>
            <person name="Vaario L.M."/>
            <person name="Yamada A."/>
            <person name="Yan M."/>
            <person name="Wang P."/>
            <person name="Xu J."/>
            <person name="Bruns T."/>
            <person name="Baldrian P."/>
            <person name="Vilgalys R."/>
            <person name="Dunand C."/>
            <person name="Henrissat B."/>
            <person name="Grigoriev I.V."/>
            <person name="Hibbett D."/>
            <person name="Nagy L.G."/>
            <person name="Martin F.M."/>
        </authorList>
    </citation>
    <scope>NUCLEOTIDE SEQUENCE</scope>
    <source>
        <strain evidence="1">Prilba</strain>
    </source>
</reference>
<proteinExistence type="predicted"/>
<evidence type="ECO:0000313" key="1">
    <source>
        <dbReference type="EMBL" id="KAF8476581.1"/>
    </source>
</evidence>
<sequence>MQKGRVARIKGDEMVDGIRADEKTERWKVELMSATAEALAGLRPERKRAMMRVSYEIFVVAVVRDLGHGSAQRDDDAERTNLSSFPSLVHQLTVTLAFLIRLSPFYEDQLIQLVPLLSVLQVGEMLKGKLAEVGDQGVGVGEVANRLCSVCSG</sequence>
<organism evidence="1 2">
    <name type="scientific">Russula ochroleuca</name>
    <dbReference type="NCBI Taxonomy" id="152965"/>
    <lineage>
        <taxon>Eukaryota</taxon>
        <taxon>Fungi</taxon>
        <taxon>Dikarya</taxon>
        <taxon>Basidiomycota</taxon>
        <taxon>Agaricomycotina</taxon>
        <taxon>Agaricomycetes</taxon>
        <taxon>Russulales</taxon>
        <taxon>Russulaceae</taxon>
        <taxon>Russula</taxon>
    </lineage>
</organism>